<evidence type="ECO:0000256" key="2">
    <source>
        <dbReference type="ARBA" id="ARBA00008062"/>
    </source>
</evidence>
<comment type="similarity">
    <text evidence="2">Belongs to the Orai family.</text>
</comment>
<evidence type="ECO:0000256" key="1">
    <source>
        <dbReference type="ARBA" id="ARBA00004141"/>
    </source>
</evidence>
<feature type="transmembrane region" description="Helical" evidence="6">
    <location>
        <begin position="68"/>
        <end position="94"/>
    </location>
</feature>
<dbReference type="GeneID" id="136807113"/>
<feature type="transmembrane region" description="Helical" evidence="6">
    <location>
        <begin position="162"/>
        <end position="185"/>
    </location>
</feature>
<evidence type="ECO:0000256" key="3">
    <source>
        <dbReference type="ARBA" id="ARBA00022692"/>
    </source>
</evidence>
<reference evidence="7" key="1">
    <citation type="submission" date="2021-01" db="UniProtKB">
        <authorList>
            <consortium name="EnsemblMetazoa"/>
        </authorList>
    </citation>
    <scope>IDENTIFICATION</scope>
</reference>
<accession>A0A7M5ULE2</accession>
<evidence type="ECO:0008006" key="9">
    <source>
        <dbReference type="Google" id="ProtNLM"/>
    </source>
</evidence>
<protein>
    <recommendedName>
        <fullName evidence="9">Calcium release-activated calcium channel protein 1</fullName>
    </recommendedName>
</protein>
<evidence type="ECO:0000313" key="7">
    <source>
        <dbReference type="EnsemblMetazoa" id="CLYHEMP001212.1"/>
    </source>
</evidence>
<dbReference type="Pfam" id="PF07856">
    <property type="entry name" value="Orai-1"/>
    <property type="match status" value="1"/>
</dbReference>
<organism evidence="7 8">
    <name type="scientific">Clytia hemisphaerica</name>
    <dbReference type="NCBI Taxonomy" id="252671"/>
    <lineage>
        <taxon>Eukaryota</taxon>
        <taxon>Metazoa</taxon>
        <taxon>Cnidaria</taxon>
        <taxon>Hydrozoa</taxon>
        <taxon>Hydroidolina</taxon>
        <taxon>Leptothecata</taxon>
        <taxon>Obeliida</taxon>
        <taxon>Clytiidae</taxon>
        <taxon>Clytia</taxon>
    </lineage>
</organism>
<evidence type="ECO:0000256" key="5">
    <source>
        <dbReference type="ARBA" id="ARBA00023136"/>
    </source>
</evidence>
<comment type="subcellular location">
    <subcellularLocation>
        <location evidence="1">Membrane</location>
        <topology evidence="1">Multi-pass membrane protein</topology>
    </subcellularLocation>
</comment>
<dbReference type="InterPro" id="IPR038350">
    <property type="entry name" value="Orai_sf"/>
</dbReference>
<keyword evidence="4 6" id="KW-1133">Transmembrane helix</keyword>
<dbReference type="AlphaFoldDB" id="A0A7M5ULE2"/>
<dbReference type="PANTHER" id="PTHR31501:SF7">
    <property type="entry name" value="CALCIUM RELEASE-ACTIVATED CALCIUM CHANNEL PROTEIN 1"/>
    <property type="match status" value="1"/>
</dbReference>
<dbReference type="Gene3D" id="1.20.140.140">
    <property type="entry name" value="Calcium release-activated calcium channel protein Orai"/>
    <property type="match status" value="1"/>
</dbReference>
<dbReference type="Proteomes" id="UP000594262">
    <property type="component" value="Unplaced"/>
</dbReference>
<keyword evidence="8" id="KW-1185">Reference proteome</keyword>
<keyword evidence="5 6" id="KW-0472">Membrane</keyword>
<proteinExistence type="inferred from homology"/>
<dbReference type="RefSeq" id="XP_066919783.1">
    <property type="nucleotide sequence ID" value="XM_067063682.1"/>
</dbReference>
<keyword evidence="3 6" id="KW-0812">Transmembrane</keyword>
<evidence type="ECO:0000256" key="6">
    <source>
        <dbReference type="SAM" id="Phobius"/>
    </source>
</evidence>
<dbReference type="OrthoDB" id="61124at2759"/>
<evidence type="ECO:0000313" key="8">
    <source>
        <dbReference type="Proteomes" id="UP000594262"/>
    </source>
</evidence>
<dbReference type="InterPro" id="IPR012446">
    <property type="entry name" value="CRAC_channel"/>
</dbReference>
<name>A0A7M5ULE2_9CNID</name>
<sequence>MSSTKQVLEESMRQNADRIDQSEVLSWKSLFLAKAKLKASSRTSGLMSGFAMVAMVEINLDTGVPQGLAILFSFTTTILISVHVFALMISTCILPNIETVELMHNSVYVQQQLGDKTLASHSPHRKFRKYIEVAWIFSTGLGALLFLIEIPILMWVKFYYLSIYAAYVSMGIMIPVCVLFVFFAFKFYRKLVEHKQSKNTMQLEELQVMATYLKNDEATAMFDSPKIGVP</sequence>
<dbReference type="EnsemblMetazoa" id="CLYHEMT001212.1">
    <property type="protein sequence ID" value="CLYHEMP001212.1"/>
    <property type="gene ID" value="CLYHEMG001212"/>
</dbReference>
<dbReference type="GO" id="GO:0016020">
    <property type="term" value="C:membrane"/>
    <property type="evidence" value="ECO:0007669"/>
    <property type="project" value="UniProtKB-SubCell"/>
</dbReference>
<feature type="transmembrane region" description="Helical" evidence="6">
    <location>
        <begin position="133"/>
        <end position="156"/>
    </location>
</feature>
<dbReference type="PANTHER" id="PTHR31501">
    <property type="entry name" value="CALCIUM RELEASE-ACTIVATED CALCIUM CHANNEL PROTEIN 1"/>
    <property type="match status" value="1"/>
</dbReference>
<dbReference type="GO" id="GO:0002115">
    <property type="term" value="P:store-operated calcium entry"/>
    <property type="evidence" value="ECO:0007669"/>
    <property type="project" value="TreeGrafter"/>
</dbReference>
<dbReference type="GO" id="GO:0015279">
    <property type="term" value="F:store-operated calcium channel activity"/>
    <property type="evidence" value="ECO:0007669"/>
    <property type="project" value="TreeGrafter"/>
</dbReference>
<evidence type="ECO:0000256" key="4">
    <source>
        <dbReference type="ARBA" id="ARBA00022989"/>
    </source>
</evidence>